<keyword evidence="1" id="KW-0812">Transmembrane</keyword>
<proteinExistence type="predicted"/>
<dbReference type="EMBL" id="LPLU01000084">
    <property type="protein sequence ID" value="KWK75322.1"/>
    <property type="molecule type" value="Genomic_DNA"/>
</dbReference>
<evidence type="ECO:0000313" key="3">
    <source>
        <dbReference type="Proteomes" id="UP000065504"/>
    </source>
</evidence>
<protein>
    <submittedName>
        <fullName evidence="2">Uncharacterized protein</fullName>
    </submittedName>
</protein>
<gene>
    <name evidence="2" type="ORF">WM16_13665</name>
</gene>
<evidence type="ECO:0000256" key="1">
    <source>
        <dbReference type="SAM" id="Phobius"/>
    </source>
</evidence>
<dbReference type="RefSeq" id="WP_060234717.1">
    <property type="nucleotide sequence ID" value="NZ_LPLU01000084.1"/>
</dbReference>
<sequence>MKAYVFGVGVLLMLSFSLAGLTCTAAGVLQRFDRQHRPLLSLSIAAGALGALIVALAWSVPPRG</sequence>
<keyword evidence="1" id="KW-0472">Membrane</keyword>
<evidence type="ECO:0000313" key="2">
    <source>
        <dbReference type="EMBL" id="KWK75322.1"/>
    </source>
</evidence>
<reference evidence="2 3" key="1">
    <citation type="submission" date="2015-11" db="EMBL/GenBank/DDBJ databases">
        <title>Expanding the genomic diversity of Burkholderia species for the development of highly accurate diagnostics.</title>
        <authorList>
            <person name="Sahl J."/>
            <person name="Keim P."/>
            <person name="Wagner D."/>
        </authorList>
    </citation>
    <scope>NUCLEOTIDE SEQUENCE [LARGE SCALE GENOMIC DNA]</scope>
    <source>
        <strain evidence="2 3">MSMB782WGS</strain>
    </source>
</reference>
<dbReference type="AlphaFoldDB" id="A0A119UU93"/>
<comment type="caution">
    <text evidence="2">The sequence shown here is derived from an EMBL/GenBank/DDBJ whole genome shotgun (WGS) entry which is preliminary data.</text>
</comment>
<dbReference type="Proteomes" id="UP000065504">
    <property type="component" value="Unassembled WGS sequence"/>
</dbReference>
<feature type="transmembrane region" description="Helical" evidence="1">
    <location>
        <begin position="39"/>
        <end position="60"/>
    </location>
</feature>
<name>A0A119UU93_9BURK</name>
<organism evidence="2 3">
    <name type="scientific">Burkholderia ubonensis</name>
    <dbReference type="NCBI Taxonomy" id="101571"/>
    <lineage>
        <taxon>Bacteria</taxon>
        <taxon>Pseudomonadati</taxon>
        <taxon>Pseudomonadota</taxon>
        <taxon>Betaproteobacteria</taxon>
        <taxon>Burkholderiales</taxon>
        <taxon>Burkholderiaceae</taxon>
        <taxon>Burkholderia</taxon>
        <taxon>Burkholderia cepacia complex</taxon>
    </lineage>
</organism>
<keyword evidence="1" id="KW-1133">Transmembrane helix</keyword>
<accession>A0A119UU93</accession>
<feature type="transmembrane region" description="Helical" evidence="1">
    <location>
        <begin position="6"/>
        <end position="27"/>
    </location>
</feature>